<dbReference type="EMBL" id="CP015608">
    <property type="protein sequence ID" value="APT48378.1"/>
    <property type="molecule type" value="Genomic_DNA"/>
</dbReference>
<geneLocation type="plasmid" evidence="2 3">
    <name>unnamed1</name>
</geneLocation>
<name>A0A1L6ZPE8_BACIA</name>
<dbReference type="Pfam" id="PF18824">
    <property type="entry name" value="LPD11"/>
    <property type="match status" value="1"/>
</dbReference>
<sequence>MKFDILKADEKFRYQLLSRMKQDCYYYLGNGGRNPENLWASNEEKQLKTMKELWKSFPPTDTPEWLTWEDIVSLESRMIGNSSQQTTLDLNS</sequence>
<gene>
    <name evidence="2" type="ORF">BSA145_21180</name>
</gene>
<evidence type="ECO:0000313" key="3">
    <source>
        <dbReference type="Proteomes" id="UP000185426"/>
    </source>
</evidence>
<keyword evidence="2" id="KW-0614">Plasmid</keyword>
<proteinExistence type="predicted"/>
<dbReference type="Proteomes" id="UP000185426">
    <property type="component" value="Plasmid unnamed1"/>
</dbReference>
<reference evidence="2 3" key="1">
    <citation type="submission" date="2016-05" db="EMBL/GenBank/DDBJ databases">
        <title>Complete Genome and Methylome Analysis of Psychrotrophic Bacterial Isolates from Antarctic Lake Untersee.</title>
        <authorList>
            <person name="Fomenkov A."/>
            <person name="Akimov V.N."/>
            <person name="Vasilyeva L.V."/>
            <person name="Andersen D."/>
            <person name="Vincze T."/>
            <person name="Roberts R.J."/>
        </authorList>
    </citation>
    <scope>NUCLEOTIDE SEQUENCE [LARGE SCALE GENOMIC DNA]</scope>
    <source>
        <strain evidence="2 3">U14-5</strain>
        <plasmid evidence="2 3">unnamed1</plasmid>
    </source>
</reference>
<feature type="domain" description="Large polyvalent protein-associated" evidence="1">
    <location>
        <begin position="11"/>
        <end position="78"/>
    </location>
</feature>
<dbReference type="RefSeq" id="WP_075623804.1">
    <property type="nucleotide sequence ID" value="NZ_CP015608.1"/>
</dbReference>
<protein>
    <recommendedName>
        <fullName evidence="1">Large polyvalent protein-associated domain-containing protein</fullName>
    </recommendedName>
</protein>
<dbReference type="AlphaFoldDB" id="A0A1L6ZPE8"/>
<organism evidence="2 3">
    <name type="scientific">Bacillus safensis</name>
    <dbReference type="NCBI Taxonomy" id="561879"/>
    <lineage>
        <taxon>Bacteria</taxon>
        <taxon>Bacillati</taxon>
        <taxon>Bacillota</taxon>
        <taxon>Bacilli</taxon>
        <taxon>Bacillales</taxon>
        <taxon>Bacillaceae</taxon>
        <taxon>Bacillus</taxon>
    </lineage>
</organism>
<evidence type="ECO:0000259" key="1">
    <source>
        <dbReference type="Pfam" id="PF18824"/>
    </source>
</evidence>
<accession>A0A1L6ZPE8</accession>
<dbReference type="InterPro" id="IPR040789">
    <property type="entry name" value="LPD11"/>
</dbReference>
<evidence type="ECO:0000313" key="2">
    <source>
        <dbReference type="EMBL" id="APT48378.1"/>
    </source>
</evidence>